<proteinExistence type="predicted"/>
<dbReference type="Proteomes" id="UP000735302">
    <property type="component" value="Unassembled WGS sequence"/>
</dbReference>
<evidence type="ECO:0000313" key="1">
    <source>
        <dbReference type="EMBL" id="GFO37173.1"/>
    </source>
</evidence>
<sequence>MGCLEKRLWYSGRSNTSSCDGTGPSIPTELVSKSPKCCLIDVGIPHHDDEVLFLLCTWPILLYCLCKSIMRLIHGENGSLCNIRKFCVSFHHVLGMLNQCIRARILIKKRHQSDDICWGSIV</sequence>
<gene>
    <name evidence="1" type="ORF">PoB_006367800</name>
</gene>
<comment type="caution">
    <text evidence="1">The sequence shown here is derived from an EMBL/GenBank/DDBJ whole genome shotgun (WGS) entry which is preliminary data.</text>
</comment>
<keyword evidence="2" id="KW-1185">Reference proteome</keyword>
<protein>
    <submittedName>
        <fullName evidence="1">Uncharacterized protein</fullName>
    </submittedName>
</protein>
<evidence type="ECO:0000313" key="2">
    <source>
        <dbReference type="Proteomes" id="UP000735302"/>
    </source>
</evidence>
<organism evidence="1 2">
    <name type="scientific">Plakobranchus ocellatus</name>
    <dbReference type="NCBI Taxonomy" id="259542"/>
    <lineage>
        <taxon>Eukaryota</taxon>
        <taxon>Metazoa</taxon>
        <taxon>Spiralia</taxon>
        <taxon>Lophotrochozoa</taxon>
        <taxon>Mollusca</taxon>
        <taxon>Gastropoda</taxon>
        <taxon>Heterobranchia</taxon>
        <taxon>Euthyneura</taxon>
        <taxon>Panpulmonata</taxon>
        <taxon>Sacoglossa</taxon>
        <taxon>Placobranchoidea</taxon>
        <taxon>Plakobranchidae</taxon>
        <taxon>Plakobranchus</taxon>
    </lineage>
</organism>
<name>A0AAV4CZ48_9GAST</name>
<reference evidence="1 2" key="1">
    <citation type="journal article" date="2021" name="Elife">
        <title>Chloroplast acquisition without the gene transfer in kleptoplastic sea slugs, Plakobranchus ocellatus.</title>
        <authorList>
            <person name="Maeda T."/>
            <person name="Takahashi S."/>
            <person name="Yoshida T."/>
            <person name="Shimamura S."/>
            <person name="Takaki Y."/>
            <person name="Nagai Y."/>
            <person name="Toyoda A."/>
            <person name="Suzuki Y."/>
            <person name="Arimoto A."/>
            <person name="Ishii H."/>
            <person name="Satoh N."/>
            <person name="Nishiyama T."/>
            <person name="Hasebe M."/>
            <person name="Maruyama T."/>
            <person name="Minagawa J."/>
            <person name="Obokata J."/>
            <person name="Shigenobu S."/>
        </authorList>
    </citation>
    <scope>NUCLEOTIDE SEQUENCE [LARGE SCALE GENOMIC DNA]</scope>
</reference>
<dbReference type="EMBL" id="BLXT01007177">
    <property type="protein sequence ID" value="GFO37173.1"/>
    <property type="molecule type" value="Genomic_DNA"/>
</dbReference>
<dbReference type="AlphaFoldDB" id="A0AAV4CZ48"/>
<accession>A0AAV4CZ48</accession>